<dbReference type="InterPro" id="IPR050753">
    <property type="entry name" value="Peptidase_M14_domain"/>
</dbReference>
<dbReference type="SUPFAM" id="SSF53187">
    <property type="entry name" value="Zn-dependent exopeptidases"/>
    <property type="match status" value="1"/>
</dbReference>
<evidence type="ECO:0000313" key="12">
    <source>
        <dbReference type="EMBL" id="KAG8439664.1"/>
    </source>
</evidence>
<dbReference type="FunFam" id="3.40.630.10:FF:000041">
    <property type="entry name" value="Carboxypeptidase M"/>
    <property type="match status" value="1"/>
</dbReference>
<comment type="similarity">
    <text evidence="2 10">Belongs to the peptidase M14 family.</text>
</comment>
<comment type="caution">
    <text evidence="12">The sequence shown here is derived from an EMBL/GenBank/DDBJ whole genome shotgun (WGS) entry which is preliminary data.</text>
</comment>
<sequence>CLCSGVIFSVALCLDFNYHNSQGVENFLKTINVKYSQITYLHSIGNSVQGRPLWVIVIGKYPTKHTIGIPEFKYVANMHGNEVVCRELMLHLVEYLVTNYATDPIISQLINSTRIHIMPSMNPDGFEASVPDCTSLDGRYNNNGFDLNRNFPDAFQTNNDPIQPETKAVMDWIASETFVLSANFHGGALVASYPYDNGNLGMRPLRSSGVTPDNDFFIYIAKLYANKHTNMFQGISCFGSSGFTNGITNGFQWYPVKGGMQDYNYIFSQCFEITIEVSCCKYPNESTLPEFWNENKISLIEYIKQVHMGIKGQVFDTLGNPVSNAIVEIQGRSHICPYKTNKNGEYYLLLLPGSYTLNVTVTARSILKAINVSESPNFSAVKYDIFLPF</sequence>
<keyword evidence="13" id="KW-1185">Reference proteome</keyword>
<comment type="cofactor">
    <cofactor evidence="1">
        <name>Zn(2+)</name>
        <dbReference type="ChEBI" id="CHEBI:29105"/>
    </cofactor>
</comment>
<dbReference type="PANTHER" id="PTHR11532:SF84">
    <property type="entry name" value="CARBOXYPEPTIDASE M"/>
    <property type="match status" value="1"/>
</dbReference>
<gene>
    <name evidence="12" type="ORF">GDO86_005730</name>
</gene>
<dbReference type="GO" id="GO:0006518">
    <property type="term" value="P:peptide metabolic process"/>
    <property type="evidence" value="ECO:0007669"/>
    <property type="project" value="TreeGrafter"/>
</dbReference>
<keyword evidence="5" id="KW-0479">Metal-binding</keyword>
<evidence type="ECO:0000256" key="6">
    <source>
        <dbReference type="ARBA" id="ARBA00022801"/>
    </source>
</evidence>
<evidence type="ECO:0000256" key="7">
    <source>
        <dbReference type="ARBA" id="ARBA00022833"/>
    </source>
</evidence>
<keyword evidence="8" id="KW-0482">Metalloprotease</keyword>
<dbReference type="InterPro" id="IPR008969">
    <property type="entry name" value="CarboxyPept-like_regulatory"/>
</dbReference>
<dbReference type="GO" id="GO:0008270">
    <property type="term" value="F:zinc ion binding"/>
    <property type="evidence" value="ECO:0007669"/>
    <property type="project" value="InterPro"/>
</dbReference>
<feature type="non-terminal residue" evidence="12">
    <location>
        <position position="1"/>
    </location>
</feature>
<keyword evidence="6" id="KW-0378">Hydrolase</keyword>
<keyword evidence="4" id="KW-0645">Protease</keyword>
<evidence type="ECO:0000256" key="1">
    <source>
        <dbReference type="ARBA" id="ARBA00001947"/>
    </source>
</evidence>
<dbReference type="PANTHER" id="PTHR11532">
    <property type="entry name" value="PROTEASE M14 CARBOXYPEPTIDASE"/>
    <property type="match status" value="1"/>
</dbReference>
<keyword evidence="9" id="KW-0325">Glycoprotein</keyword>
<dbReference type="Pfam" id="PF00246">
    <property type="entry name" value="Peptidase_M14"/>
    <property type="match status" value="1"/>
</dbReference>
<keyword evidence="7" id="KW-0862">Zinc</keyword>
<evidence type="ECO:0000259" key="11">
    <source>
        <dbReference type="PROSITE" id="PS52035"/>
    </source>
</evidence>
<dbReference type="PROSITE" id="PS52035">
    <property type="entry name" value="PEPTIDASE_M14"/>
    <property type="match status" value="1"/>
</dbReference>
<evidence type="ECO:0000256" key="8">
    <source>
        <dbReference type="ARBA" id="ARBA00023049"/>
    </source>
</evidence>
<proteinExistence type="inferred from homology"/>
<dbReference type="Gene3D" id="2.60.40.1120">
    <property type="entry name" value="Carboxypeptidase-like, regulatory domain"/>
    <property type="match status" value="1"/>
</dbReference>
<dbReference type="InterPro" id="IPR057247">
    <property type="entry name" value="CARBOXYPEPT_ZN_2"/>
</dbReference>
<dbReference type="Gene3D" id="3.40.630.10">
    <property type="entry name" value="Zn peptidases"/>
    <property type="match status" value="1"/>
</dbReference>
<evidence type="ECO:0000256" key="4">
    <source>
        <dbReference type="ARBA" id="ARBA00022670"/>
    </source>
</evidence>
<organism evidence="12 13">
    <name type="scientific">Hymenochirus boettgeri</name>
    <name type="common">Congo dwarf clawed frog</name>
    <dbReference type="NCBI Taxonomy" id="247094"/>
    <lineage>
        <taxon>Eukaryota</taxon>
        <taxon>Metazoa</taxon>
        <taxon>Chordata</taxon>
        <taxon>Craniata</taxon>
        <taxon>Vertebrata</taxon>
        <taxon>Euteleostomi</taxon>
        <taxon>Amphibia</taxon>
        <taxon>Batrachia</taxon>
        <taxon>Anura</taxon>
        <taxon>Pipoidea</taxon>
        <taxon>Pipidae</taxon>
        <taxon>Pipinae</taxon>
        <taxon>Hymenochirus</taxon>
    </lineage>
</organism>
<feature type="non-terminal residue" evidence="12">
    <location>
        <position position="389"/>
    </location>
</feature>
<evidence type="ECO:0000256" key="10">
    <source>
        <dbReference type="PROSITE-ProRule" id="PRU01379"/>
    </source>
</evidence>
<evidence type="ECO:0000256" key="2">
    <source>
        <dbReference type="ARBA" id="ARBA00005988"/>
    </source>
</evidence>
<name>A0A8T2J885_9PIPI</name>
<evidence type="ECO:0000256" key="9">
    <source>
        <dbReference type="ARBA" id="ARBA00023180"/>
    </source>
</evidence>
<dbReference type="SMART" id="SM00631">
    <property type="entry name" value="Zn_pept"/>
    <property type="match status" value="1"/>
</dbReference>
<dbReference type="GO" id="GO:0016485">
    <property type="term" value="P:protein processing"/>
    <property type="evidence" value="ECO:0007669"/>
    <property type="project" value="TreeGrafter"/>
</dbReference>
<dbReference type="AlphaFoldDB" id="A0A8T2J885"/>
<dbReference type="PRINTS" id="PR00765">
    <property type="entry name" value="CRBOXYPTASEA"/>
</dbReference>
<dbReference type="GO" id="GO:0004181">
    <property type="term" value="F:metallocarboxypeptidase activity"/>
    <property type="evidence" value="ECO:0007669"/>
    <property type="project" value="InterPro"/>
</dbReference>
<dbReference type="CDD" id="cd11308">
    <property type="entry name" value="Peptidase_M14NE-CP-C_like"/>
    <property type="match status" value="1"/>
</dbReference>
<dbReference type="GO" id="GO:0005615">
    <property type="term" value="C:extracellular space"/>
    <property type="evidence" value="ECO:0007669"/>
    <property type="project" value="TreeGrafter"/>
</dbReference>
<reference evidence="12" key="1">
    <citation type="thesis" date="2020" institute="ProQuest LLC" country="789 East Eisenhower Parkway, Ann Arbor, MI, USA">
        <title>Comparative Genomics and Chromosome Evolution.</title>
        <authorList>
            <person name="Mudd A.B."/>
        </authorList>
    </citation>
    <scope>NUCLEOTIDE SEQUENCE</scope>
    <source>
        <strain evidence="12">Female2</strain>
        <tissue evidence="12">Blood</tissue>
    </source>
</reference>
<evidence type="ECO:0000256" key="3">
    <source>
        <dbReference type="ARBA" id="ARBA00022645"/>
    </source>
</evidence>
<dbReference type="PROSITE" id="PS00133">
    <property type="entry name" value="CARBOXYPEPT_ZN_2"/>
    <property type="match status" value="1"/>
</dbReference>
<dbReference type="Proteomes" id="UP000812440">
    <property type="component" value="Chromosome 3"/>
</dbReference>
<keyword evidence="3" id="KW-0121">Carboxypeptidase</keyword>
<feature type="active site" description="Proton donor/acceptor" evidence="10">
    <location>
        <position position="276"/>
    </location>
</feature>
<dbReference type="OrthoDB" id="10249045at2759"/>
<feature type="domain" description="Peptidase M14" evidence="11">
    <location>
        <begin position="17"/>
        <end position="306"/>
    </location>
</feature>
<evidence type="ECO:0000256" key="5">
    <source>
        <dbReference type="ARBA" id="ARBA00022723"/>
    </source>
</evidence>
<evidence type="ECO:0000313" key="13">
    <source>
        <dbReference type="Proteomes" id="UP000812440"/>
    </source>
</evidence>
<protein>
    <recommendedName>
        <fullName evidence="11">Peptidase M14 domain-containing protein</fullName>
    </recommendedName>
</protein>
<dbReference type="EMBL" id="JAACNH010000006">
    <property type="protein sequence ID" value="KAG8439664.1"/>
    <property type="molecule type" value="Genomic_DNA"/>
</dbReference>
<dbReference type="InterPro" id="IPR000834">
    <property type="entry name" value="Peptidase_M14"/>
</dbReference>
<accession>A0A8T2J885</accession>
<dbReference type="SUPFAM" id="SSF49464">
    <property type="entry name" value="Carboxypeptidase regulatory domain-like"/>
    <property type="match status" value="1"/>
</dbReference>